<dbReference type="OrthoDB" id="10050437at2759"/>
<reference evidence="7" key="1">
    <citation type="submission" date="2022-01" db="EMBL/GenBank/DDBJ databases">
        <authorList>
            <person name="Braso-Vives M."/>
        </authorList>
    </citation>
    <scope>NUCLEOTIDE SEQUENCE</scope>
</reference>
<feature type="domain" description="RING-type" evidence="6">
    <location>
        <begin position="456"/>
        <end position="495"/>
    </location>
</feature>
<feature type="region of interest" description="Disordered" evidence="5">
    <location>
        <begin position="1"/>
        <end position="185"/>
    </location>
</feature>
<accession>A0A8J9Z382</accession>
<feature type="compositionally biased region" description="Basic and acidic residues" evidence="5">
    <location>
        <begin position="647"/>
        <end position="669"/>
    </location>
</feature>
<sequence>MDDLSPATASVALHGDTDERMDLSERPEGGLDKEECTEPFTERAPTNTEDKSPNLSSVETKQAGSGDCTEFVAFVPEDDSQSSAESSVDEAMLDERRANHSVDPGGIAASKPEESNSDTNLEKTPRVSDTEQEPACTEKLVIAEGLAEAKGVEGSNEDKLSDKSAPPRDDLGGACAAPPRTKSTKDDLRTVVDFEDEMELWLWMNNIIDQCGDDVLEEQDYTLTEWVCQTTGDEKDGDQNEDGASMGTLEAGRKRSEDDMLHEKLNIRRQEFDRELLRRVTIRAYGRHLPRGINPSELGHYFFEVLPELFSRIAWFDACYTRVEMNAPGDFNTFSLFIVPGVEFWGHIPLPFPLETRLSLGQQKCRLEELSLWTEFNRKCFARTFFSVADKYKIPKFWKAQVANFDKIVLALRERTAEMKKLKKKDLKKLAPQKTFLQVFEDTYENISNACRKLLCPKCNRQFNEAVAFEVCGHELCTGCVADCLRSGAPCPVCNTTLKGTRFLPVWRFRWFDEGLKLGGQKNQKTPDSHPPSDISTQAIGSGKTEDTEVVDDSQKDSEGRRDDSTEIVDDTRKDSEGRHDDSTEIVDDTRKDSEDQHEHDTQNVDGPPKDSEVEHKDVAENVEDTPKHSKARHEVGTEIVDDNREDSEGRHEDDTEIVKGAEAGHEDGTEIVDDSPEDEHDDGRTVIPAQDTGEVAEDFQSLSVDDDGLEILPTAKCG</sequence>
<dbReference type="AlphaFoldDB" id="A0A8J9Z382"/>
<name>A0A8J9Z382_BRALA</name>
<evidence type="ECO:0000256" key="1">
    <source>
        <dbReference type="ARBA" id="ARBA00022723"/>
    </source>
</evidence>
<feature type="compositionally biased region" description="Polar residues" evidence="5">
    <location>
        <begin position="53"/>
        <end position="63"/>
    </location>
</feature>
<dbReference type="EMBL" id="OV696700">
    <property type="protein sequence ID" value="CAH1246341.1"/>
    <property type="molecule type" value="Genomic_DNA"/>
</dbReference>
<evidence type="ECO:0000256" key="4">
    <source>
        <dbReference type="PROSITE-ProRule" id="PRU00175"/>
    </source>
</evidence>
<evidence type="ECO:0000313" key="7">
    <source>
        <dbReference type="EMBL" id="CAH1246341.1"/>
    </source>
</evidence>
<evidence type="ECO:0000256" key="2">
    <source>
        <dbReference type="ARBA" id="ARBA00022771"/>
    </source>
</evidence>
<feature type="region of interest" description="Disordered" evidence="5">
    <location>
        <begin position="519"/>
        <end position="687"/>
    </location>
</feature>
<feature type="region of interest" description="Disordered" evidence="5">
    <location>
        <begin position="232"/>
        <end position="255"/>
    </location>
</feature>
<feature type="compositionally biased region" description="Basic and acidic residues" evidence="5">
    <location>
        <begin position="15"/>
        <end position="36"/>
    </location>
</feature>
<dbReference type="Gene3D" id="3.30.40.10">
    <property type="entry name" value="Zinc/RING finger domain, C3HC4 (zinc finger)"/>
    <property type="match status" value="1"/>
</dbReference>
<evidence type="ECO:0000256" key="3">
    <source>
        <dbReference type="ARBA" id="ARBA00022833"/>
    </source>
</evidence>
<dbReference type="InterPro" id="IPR001841">
    <property type="entry name" value="Znf_RING"/>
</dbReference>
<dbReference type="Proteomes" id="UP000838412">
    <property type="component" value="Chromosome 15"/>
</dbReference>
<dbReference type="Pfam" id="PF00097">
    <property type="entry name" value="zf-C3HC4"/>
    <property type="match status" value="1"/>
</dbReference>
<keyword evidence="2 4" id="KW-0863">Zinc-finger</keyword>
<dbReference type="PROSITE" id="PS50089">
    <property type="entry name" value="ZF_RING_2"/>
    <property type="match status" value="1"/>
</dbReference>
<dbReference type="InterPro" id="IPR013083">
    <property type="entry name" value="Znf_RING/FYVE/PHD"/>
</dbReference>
<proteinExistence type="predicted"/>
<gene>
    <name evidence="7" type="primary">Hypp7703</name>
    <name evidence="7" type="ORF">BLAG_LOCUS8391</name>
</gene>
<dbReference type="InterPro" id="IPR017907">
    <property type="entry name" value="Znf_RING_CS"/>
</dbReference>
<feature type="compositionally biased region" description="Basic and acidic residues" evidence="5">
    <location>
        <begin position="553"/>
        <end position="637"/>
    </location>
</feature>
<dbReference type="SUPFAM" id="SSF57850">
    <property type="entry name" value="RING/U-box"/>
    <property type="match status" value="1"/>
</dbReference>
<evidence type="ECO:0000256" key="5">
    <source>
        <dbReference type="SAM" id="MobiDB-lite"/>
    </source>
</evidence>
<evidence type="ECO:0000259" key="6">
    <source>
        <dbReference type="PROSITE" id="PS50089"/>
    </source>
</evidence>
<feature type="compositionally biased region" description="Basic and acidic residues" evidence="5">
    <location>
        <begin position="156"/>
        <end position="171"/>
    </location>
</feature>
<dbReference type="InterPro" id="IPR018957">
    <property type="entry name" value="Znf_C3HC4_RING-type"/>
</dbReference>
<keyword evidence="8" id="KW-1185">Reference proteome</keyword>
<protein>
    <submittedName>
        <fullName evidence="7">Hypp7703 protein</fullName>
    </submittedName>
</protein>
<feature type="compositionally biased region" description="Acidic residues" evidence="5">
    <location>
        <begin position="670"/>
        <end position="681"/>
    </location>
</feature>
<dbReference type="GO" id="GO:0008270">
    <property type="term" value="F:zinc ion binding"/>
    <property type="evidence" value="ECO:0007669"/>
    <property type="project" value="UniProtKB-KW"/>
</dbReference>
<keyword evidence="3" id="KW-0862">Zinc</keyword>
<feature type="compositionally biased region" description="Basic and acidic residues" evidence="5">
    <location>
        <begin position="120"/>
        <end position="129"/>
    </location>
</feature>
<dbReference type="PROSITE" id="PS00518">
    <property type="entry name" value="ZF_RING_1"/>
    <property type="match status" value="1"/>
</dbReference>
<evidence type="ECO:0000313" key="8">
    <source>
        <dbReference type="Proteomes" id="UP000838412"/>
    </source>
</evidence>
<organism evidence="7 8">
    <name type="scientific">Branchiostoma lanceolatum</name>
    <name type="common">Common lancelet</name>
    <name type="synonym">Amphioxus lanceolatum</name>
    <dbReference type="NCBI Taxonomy" id="7740"/>
    <lineage>
        <taxon>Eukaryota</taxon>
        <taxon>Metazoa</taxon>
        <taxon>Chordata</taxon>
        <taxon>Cephalochordata</taxon>
        <taxon>Leptocardii</taxon>
        <taxon>Amphioxiformes</taxon>
        <taxon>Branchiostomatidae</taxon>
        <taxon>Branchiostoma</taxon>
    </lineage>
</organism>
<keyword evidence="1" id="KW-0479">Metal-binding</keyword>